<sequence>MSEKSLREYTRLRRDQHGECRRECDIPDHVGTHPKRILVGIFVACRVKNCQHLNRLRHDDEKRGYRPDADDSQLDTACRLGGIRGFRA</sequence>
<gene>
    <name evidence="1" type="ORF">LPLAT_LOCUS752</name>
</gene>
<organism evidence="1 2">
    <name type="scientific">Lasius platythorax</name>
    <dbReference type="NCBI Taxonomy" id="488582"/>
    <lineage>
        <taxon>Eukaryota</taxon>
        <taxon>Metazoa</taxon>
        <taxon>Ecdysozoa</taxon>
        <taxon>Arthropoda</taxon>
        <taxon>Hexapoda</taxon>
        <taxon>Insecta</taxon>
        <taxon>Pterygota</taxon>
        <taxon>Neoptera</taxon>
        <taxon>Endopterygota</taxon>
        <taxon>Hymenoptera</taxon>
        <taxon>Apocrita</taxon>
        <taxon>Aculeata</taxon>
        <taxon>Formicoidea</taxon>
        <taxon>Formicidae</taxon>
        <taxon>Formicinae</taxon>
        <taxon>Lasius</taxon>
        <taxon>Lasius</taxon>
    </lineage>
</organism>
<accession>A0AAV2N408</accession>
<reference evidence="1 2" key="1">
    <citation type="submission" date="2024-04" db="EMBL/GenBank/DDBJ databases">
        <authorList>
            <consortium name="Molecular Ecology Group"/>
        </authorList>
    </citation>
    <scope>NUCLEOTIDE SEQUENCE [LARGE SCALE GENOMIC DNA]</scope>
</reference>
<evidence type="ECO:0000313" key="2">
    <source>
        <dbReference type="Proteomes" id="UP001497644"/>
    </source>
</evidence>
<protein>
    <submittedName>
        <fullName evidence="1">Uncharacterized protein</fullName>
    </submittedName>
</protein>
<evidence type="ECO:0000313" key="1">
    <source>
        <dbReference type="EMBL" id="CAL1673978.1"/>
    </source>
</evidence>
<proteinExistence type="predicted"/>
<dbReference type="Proteomes" id="UP001497644">
    <property type="component" value="Chromosome 1"/>
</dbReference>
<name>A0AAV2N408_9HYME</name>
<dbReference type="EMBL" id="OZ034824">
    <property type="protein sequence ID" value="CAL1673978.1"/>
    <property type="molecule type" value="Genomic_DNA"/>
</dbReference>
<keyword evidence="2" id="KW-1185">Reference proteome</keyword>
<dbReference type="AlphaFoldDB" id="A0AAV2N408"/>